<keyword evidence="3" id="KW-1185">Reference proteome</keyword>
<sequence length="399" mass="45543">MIAQAAPAVKQTERFLSLDVFRGVVMVFLMTEATLELPKLAQFYPDSAFWQFIGYQTSHELWIGCRAWDLIQPSFMFMVGVAVPFSIASRLAKGAPMSELWAHTWRRTAILILLGIFLRSMGRDQTYFTFEDVITQIGLGYPLLFWLALQSERVQWVALTVILVGYWALFAFYPLANAQLLTEYGVVEGSKYEPLTGFMAHWNIHVNPANYFDQWFLNLFPRAKPFIINRGGYHTLSFIPSLATMLMGLRAGQLLQSNRDLNTKIRTLLIWGVGAVVLGLVLHYASVCPIVKRIWTPTWTLFSGGLVLLMLAFFVWLIESRQWKKGNFWFVVVGANSMAAYLTHWTIHGWMVDNVRTHVGPVIGGLSAGVQHAIVGGLAFWAAWYLMVWLYRRKLFVRI</sequence>
<feature type="transmembrane region" description="Helical" evidence="1">
    <location>
        <begin position="329"/>
        <end position="350"/>
    </location>
</feature>
<feature type="transmembrane region" description="Helical" evidence="1">
    <location>
        <begin position="299"/>
        <end position="317"/>
    </location>
</feature>
<evidence type="ECO:0000313" key="3">
    <source>
        <dbReference type="Proteomes" id="UP000488299"/>
    </source>
</evidence>
<keyword evidence="1" id="KW-1133">Transmembrane helix</keyword>
<feature type="transmembrane region" description="Helical" evidence="1">
    <location>
        <begin position="370"/>
        <end position="391"/>
    </location>
</feature>
<feature type="transmembrane region" description="Helical" evidence="1">
    <location>
        <begin position="133"/>
        <end position="149"/>
    </location>
</feature>
<dbReference type="AlphaFoldDB" id="A0A7J5U2N3"/>
<name>A0A7J5U2N3_9BACT</name>
<feature type="transmembrane region" description="Helical" evidence="1">
    <location>
        <begin position="268"/>
        <end position="287"/>
    </location>
</feature>
<accession>A0A7J5U2N3</accession>
<proteinExistence type="predicted"/>
<dbReference type="PANTHER" id="PTHR31061:SF24">
    <property type="entry name" value="LD22376P"/>
    <property type="match status" value="1"/>
</dbReference>
<dbReference type="EMBL" id="WELI01000002">
    <property type="protein sequence ID" value="KAB7731956.1"/>
    <property type="molecule type" value="Genomic_DNA"/>
</dbReference>
<organism evidence="2 3">
    <name type="scientific">Rudanella paleaurantiibacter</name>
    <dbReference type="NCBI Taxonomy" id="2614655"/>
    <lineage>
        <taxon>Bacteria</taxon>
        <taxon>Pseudomonadati</taxon>
        <taxon>Bacteroidota</taxon>
        <taxon>Cytophagia</taxon>
        <taxon>Cytophagales</taxon>
        <taxon>Cytophagaceae</taxon>
        <taxon>Rudanella</taxon>
    </lineage>
</organism>
<keyword evidence="1" id="KW-0472">Membrane</keyword>
<comment type="caution">
    <text evidence="2">The sequence shown here is derived from an EMBL/GenBank/DDBJ whole genome shotgun (WGS) entry which is preliminary data.</text>
</comment>
<keyword evidence="1" id="KW-0812">Transmembrane</keyword>
<gene>
    <name evidence="2" type="ORF">F5984_06975</name>
</gene>
<evidence type="ECO:0000256" key="1">
    <source>
        <dbReference type="SAM" id="Phobius"/>
    </source>
</evidence>
<dbReference type="Proteomes" id="UP000488299">
    <property type="component" value="Unassembled WGS sequence"/>
</dbReference>
<dbReference type="RefSeq" id="WP_152123534.1">
    <property type="nucleotide sequence ID" value="NZ_WELI01000002.1"/>
</dbReference>
<feature type="transmembrane region" description="Helical" evidence="1">
    <location>
        <begin position="156"/>
        <end position="176"/>
    </location>
</feature>
<dbReference type="PANTHER" id="PTHR31061">
    <property type="entry name" value="LD22376P"/>
    <property type="match status" value="1"/>
</dbReference>
<evidence type="ECO:0000313" key="2">
    <source>
        <dbReference type="EMBL" id="KAB7731956.1"/>
    </source>
</evidence>
<protein>
    <submittedName>
        <fullName evidence="2">DUF5009 domain-containing protein</fullName>
    </submittedName>
</protein>
<reference evidence="2 3" key="1">
    <citation type="submission" date="2019-10" db="EMBL/GenBank/DDBJ databases">
        <title>Rudanella paleaurantiibacter sp. nov., isolated from sludge.</title>
        <authorList>
            <person name="Xu S.Q."/>
        </authorList>
    </citation>
    <scope>NUCLEOTIDE SEQUENCE [LARGE SCALE GENOMIC DNA]</scope>
    <source>
        <strain evidence="2 3">HX-22-17</strain>
    </source>
</reference>